<dbReference type="GO" id="GO:0008933">
    <property type="term" value="F:peptidoglycan lytic transglycosylase activity"/>
    <property type="evidence" value="ECO:0007669"/>
    <property type="project" value="TreeGrafter"/>
</dbReference>
<organism evidence="4 5">
    <name type="scientific">Marinibacterium profundimaris</name>
    <dbReference type="NCBI Taxonomy" id="1679460"/>
    <lineage>
        <taxon>Bacteria</taxon>
        <taxon>Pseudomonadati</taxon>
        <taxon>Pseudomonadota</taxon>
        <taxon>Alphaproteobacteria</taxon>
        <taxon>Rhodobacterales</taxon>
        <taxon>Paracoccaceae</taxon>
        <taxon>Marinibacterium</taxon>
    </lineage>
</organism>
<reference evidence="4 5" key="1">
    <citation type="submission" date="2013-04" db="EMBL/GenBank/DDBJ databases">
        <title>Oceanicola sp. 22II1-22F33 Genome Sequencing.</title>
        <authorList>
            <person name="Lai Q."/>
            <person name="Li G."/>
            <person name="Shao Z."/>
        </authorList>
    </citation>
    <scope>NUCLEOTIDE SEQUENCE [LARGE SCALE GENOMIC DNA]</scope>
    <source>
        <strain evidence="4 5">22II1-22F33</strain>
    </source>
</reference>
<keyword evidence="5" id="KW-1185">Reference proteome</keyword>
<dbReference type="PROSITE" id="PS51257">
    <property type="entry name" value="PROKAR_LIPOPROTEIN"/>
    <property type="match status" value="1"/>
</dbReference>
<dbReference type="PROSITE" id="PS51318">
    <property type="entry name" value="TAT"/>
    <property type="match status" value="1"/>
</dbReference>
<feature type="domain" description="Transglycosylase SLT" evidence="3">
    <location>
        <begin position="41"/>
        <end position="251"/>
    </location>
</feature>
<dbReference type="NCBIfam" id="TIGR02283">
    <property type="entry name" value="MltB_2"/>
    <property type="match status" value="1"/>
</dbReference>
<feature type="chain" id="PRO_5012126748" evidence="1">
    <location>
        <begin position="22"/>
        <end position="374"/>
    </location>
</feature>
<dbReference type="InterPro" id="IPR036366">
    <property type="entry name" value="PGBDSf"/>
</dbReference>
<dbReference type="EMBL" id="AQQR01000001">
    <property type="protein sequence ID" value="OWU77816.1"/>
    <property type="molecule type" value="Genomic_DNA"/>
</dbReference>
<accession>A0A225P0R4</accession>
<evidence type="ECO:0000259" key="3">
    <source>
        <dbReference type="Pfam" id="PF13406"/>
    </source>
</evidence>
<dbReference type="Gene3D" id="1.10.101.10">
    <property type="entry name" value="PGBD-like superfamily/PGBD"/>
    <property type="match status" value="1"/>
</dbReference>
<dbReference type="InterPro" id="IPR031304">
    <property type="entry name" value="SLT_2"/>
</dbReference>
<proteinExistence type="predicted"/>
<comment type="caution">
    <text evidence="4">The sequence shown here is derived from an EMBL/GenBank/DDBJ whole genome shotgun (WGS) entry which is preliminary data.</text>
</comment>
<dbReference type="Proteomes" id="UP000215377">
    <property type="component" value="Unassembled WGS sequence"/>
</dbReference>
<dbReference type="Gene3D" id="1.10.530.10">
    <property type="match status" value="1"/>
</dbReference>
<dbReference type="InterPro" id="IPR006311">
    <property type="entry name" value="TAT_signal"/>
</dbReference>
<keyword evidence="1" id="KW-0732">Signal</keyword>
<dbReference type="PANTHER" id="PTHR30163:SF8">
    <property type="entry name" value="LYTIC MUREIN TRANSGLYCOSYLASE"/>
    <property type="match status" value="1"/>
</dbReference>
<dbReference type="InterPro" id="IPR011970">
    <property type="entry name" value="MltB_2"/>
</dbReference>
<dbReference type="InterPro" id="IPR043426">
    <property type="entry name" value="MltB-like"/>
</dbReference>
<dbReference type="Pfam" id="PF13406">
    <property type="entry name" value="SLT_2"/>
    <property type="match status" value="2"/>
</dbReference>
<gene>
    <name evidence="4" type="ORF">ATO3_04000</name>
</gene>
<feature type="domain" description="Transglycosylase SLT" evidence="3">
    <location>
        <begin position="263"/>
        <end position="297"/>
    </location>
</feature>
<dbReference type="AlphaFoldDB" id="A0A225P0R4"/>
<dbReference type="PANTHER" id="PTHR30163">
    <property type="entry name" value="MEMBRANE-BOUND LYTIC MUREIN TRANSGLYCOSYLASE B"/>
    <property type="match status" value="1"/>
</dbReference>
<dbReference type="Gene3D" id="1.10.8.350">
    <property type="entry name" value="Bacterial muramidase"/>
    <property type="match status" value="1"/>
</dbReference>
<dbReference type="SUPFAM" id="SSF47090">
    <property type="entry name" value="PGBD-like"/>
    <property type="match status" value="1"/>
</dbReference>
<dbReference type="SUPFAM" id="SSF53955">
    <property type="entry name" value="Lysozyme-like"/>
    <property type="match status" value="1"/>
</dbReference>
<dbReference type="InterPro" id="IPR036365">
    <property type="entry name" value="PGBD-like_sf"/>
</dbReference>
<feature type="signal peptide" evidence="1">
    <location>
        <begin position="1"/>
        <end position="21"/>
    </location>
</feature>
<dbReference type="FunFam" id="1.10.8.350:FF:000001">
    <property type="entry name" value="Lytic murein transglycosylase B"/>
    <property type="match status" value="1"/>
</dbReference>
<sequence length="374" mass="39907">MITDRRWVLAGLAATGLSACAGGGGAPATRTQYKAVPNAGFDAWLDGFRGRAAANGVSSTTIDRAFRSAGYLPEVIERDRNQTEFRRSLEDYFALTASDEKVATGRQMMARHNATLSAIESRYGVEKQIVVAIWGIESQYGARRGDVPVISAAATLAYDGRRRQLFENQLIAALKILQAGDVSPEGLVGSWAGAMGHTQFIPTSYLAFAVDFNGDGRRDIWSDDPTDALASAAAYLDRNGWRYGQPWVVEALPGTSGGSVIQPQRPGPSFRTYANFNTIKTYNNSTNYALAVGYLANRIAGGGPLQTPFGPDAGGLTQADRQELQRRLTRAGYDTGGDDGVLGPKSQAAISAYQAANGLPVTGQGTAELLARLR</sequence>
<evidence type="ECO:0000313" key="4">
    <source>
        <dbReference type="EMBL" id="OWU77816.1"/>
    </source>
</evidence>
<dbReference type="Pfam" id="PF01471">
    <property type="entry name" value="PG_binding_1"/>
    <property type="match status" value="1"/>
</dbReference>
<dbReference type="InterPro" id="IPR023346">
    <property type="entry name" value="Lysozyme-like_dom_sf"/>
</dbReference>
<dbReference type="GO" id="GO:0009253">
    <property type="term" value="P:peptidoglycan catabolic process"/>
    <property type="evidence" value="ECO:0007669"/>
    <property type="project" value="TreeGrafter"/>
</dbReference>
<name>A0A225P0R4_9RHOB</name>
<evidence type="ECO:0000313" key="5">
    <source>
        <dbReference type="Proteomes" id="UP000215377"/>
    </source>
</evidence>
<evidence type="ECO:0000259" key="2">
    <source>
        <dbReference type="Pfam" id="PF01471"/>
    </source>
</evidence>
<protein>
    <submittedName>
        <fullName evidence="4">Peptidoglycan-binding protein</fullName>
    </submittedName>
</protein>
<dbReference type="InterPro" id="IPR002477">
    <property type="entry name" value="Peptidoglycan-bd-like"/>
</dbReference>
<dbReference type="OrthoDB" id="9808544at2"/>
<dbReference type="CDD" id="cd13399">
    <property type="entry name" value="Slt35-like"/>
    <property type="match status" value="1"/>
</dbReference>
<evidence type="ECO:0000256" key="1">
    <source>
        <dbReference type="SAM" id="SignalP"/>
    </source>
</evidence>
<dbReference type="RefSeq" id="WP_088648484.1">
    <property type="nucleotide sequence ID" value="NZ_AQQR01000001.1"/>
</dbReference>
<feature type="domain" description="Peptidoglycan binding-like" evidence="2">
    <location>
        <begin position="318"/>
        <end position="373"/>
    </location>
</feature>